<reference evidence="2 3" key="1">
    <citation type="submission" date="2016-11" db="EMBL/GenBank/DDBJ databases">
        <authorList>
            <person name="Jaros S."/>
            <person name="Januszkiewicz K."/>
            <person name="Wedrychowicz H."/>
        </authorList>
    </citation>
    <scope>NUCLEOTIDE SEQUENCE [LARGE SCALE GENOMIC DNA]</scope>
    <source>
        <strain evidence="2 3">DSM 6191</strain>
    </source>
</reference>
<feature type="transmembrane region" description="Helical" evidence="1">
    <location>
        <begin position="195"/>
        <end position="215"/>
    </location>
</feature>
<evidence type="ECO:0000256" key="1">
    <source>
        <dbReference type="SAM" id="Phobius"/>
    </source>
</evidence>
<feature type="transmembrane region" description="Helical" evidence="1">
    <location>
        <begin position="116"/>
        <end position="135"/>
    </location>
</feature>
<dbReference type="InterPro" id="IPR047928">
    <property type="entry name" value="Perm_prefix_1"/>
</dbReference>
<evidence type="ECO:0000313" key="3">
    <source>
        <dbReference type="Proteomes" id="UP000184241"/>
    </source>
</evidence>
<evidence type="ECO:0000313" key="2">
    <source>
        <dbReference type="EMBL" id="SHI29173.1"/>
    </source>
</evidence>
<organism evidence="2 3">
    <name type="scientific">Clostridium intestinale DSM 6191</name>
    <dbReference type="NCBI Taxonomy" id="1121320"/>
    <lineage>
        <taxon>Bacteria</taxon>
        <taxon>Bacillati</taxon>
        <taxon>Bacillota</taxon>
        <taxon>Clostridia</taxon>
        <taxon>Eubacteriales</taxon>
        <taxon>Clostridiaceae</taxon>
        <taxon>Clostridium</taxon>
    </lineage>
</organism>
<dbReference type="Proteomes" id="UP000184241">
    <property type="component" value="Unassembled WGS sequence"/>
</dbReference>
<accession>A0A1M5ZZ44</accession>
<feature type="transmembrane region" description="Helical" evidence="1">
    <location>
        <begin position="170"/>
        <end position="189"/>
    </location>
</feature>
<keyword evidence="1" id="KW-0812">Transmembrane</keyword>
<feature type="transmembrane region" description="Helical" evidence="1">
    <location>
        <begin position="87"/>
        <end position="110"/>
    </location>
</feature>
<dbReference type="RefSeq" id="WP_073021624.1">
    <property type="nucleotide sequence ID" value="NZ_FQXU01000012.1"/>
</dbReference>
<dbReference type="AlphaFoldDB" id="A0A1M5ZZ44"/>
<protein>
    <submittedName>
        <fullName evidence="2">Uncharacterized protein</fullName>
    </submittedName>
</protein>
<keyword evidence="1" id="KW-1133">Transmembrane helix</keyword>
<sequence length="219" mass="24902">MNDKLYRYVNNLFEDAPKNKKTYDLKEELLSNLDAKYTDLMSDGYPEDEACNIVISSIGDVDELINRLNSPDEVNSDLIDERKKKSALLVAVAVGLYILSPCFIIIFDILSLNEDLGIIPMFICIAIATGILIYTGMTSPKYLKKDETLVEEFKEWKAANSENVRIKKSITSAMWITIVAIYLVISFYFNAWPFSWIIFVIGAAIDQIISAAFDLKKRR</sequence>
<keyword evidence="1" id="KW-0472">Membrane</keyword>
<dbReference type="NCBIfam" id="NF038403">
    <property type="entry name" value="perm_prefix_1"/>
    <property type="match status" value="1"/>
</dbReference>
<dbReference type="EMBL" id="FQXU01000012">
    <property type="protein sequence ID" value="SHI29173.1"/>
    <property type="molecule type" value="Genomic_DNA"/>
</dbReference>
<proteinExistence type="predicted"/>
<name>A0A1M5ZZ44_9CLOT</name>
<gene>
    <name evidence="2" type="ORF">SAMN02745941_03528</name>
</gene>